<proteinExistence type="inferred from homology"/>
<keyword evidence="4" id="KW-1185">Reference proteome</keyword>
<dbReference type="OrthoDB" id="10263185at2759"/>
<dbReference type="Proteomes" id="UP000053447">
    <property type="component" value="Unassembled WGS sequence"/>
</dbReference>
<dbReference type="GO" id="GO:0000480">
    <property type="term" value="P:endonucleolytic cleavage in 5'-ETS of tricistronic rRNA transcript (SSU-rRNA, 5.8S rRNA, LSU-rRNA)"/>
    <property type="evidence" value="ECO:0007669"/>
    <property type="project" value="EnsemblFungi"/>
</dbReference>
<dbReference type="GO" id="GO:0032040">
    <property type="term" value="C:small-subunit processome"/>
    <property type="evidence" value="ECO:0007669"/>
    <property type="project" value="EnsemblFungi"/>
</dbReference>
<evidence type="ECO:0000259" key="2">
    <source>
        <dbReference type="Pfam" id="PF03914"/>
    </source>
</evidence>
<evidence type="ECO:0000313" key="4">
    <source>
        <dbReference type="Proteomes" id="UP000053447"/>
    </source>
</evidence>
<feature type="domain" description="CCAAT-binding factor" evidence="2">
    <location>
        <begin position="294"/>
        <end position="442"/>
    </location>
</feature>
<dbReference type="InterPro" id="IPR005612">
    <property type="entry name" value="CCAAT-binding_factor"/>
</dbReference>
<accession>A0A0W4ZWJ3</accession>
<name>A0A0W4ZWJ3_PNEJ7</name>
<protein>
    <recommendedName>
        <fullName evidence="2">CCAAT-binding factor domain-containing protein</fullName>
    </recommendedName>
</protein>
<dbReference type="GeneID" id="28938754"/>
<dbReference type="GO" id="GO:0030692">
    <property type="term" value="C:Noc4p-Nop14p complex"/>
    <property type="evidence" value="ECO:0007669"/>
    <property type="project" value="EnsemblFungi"/>
</dbReference>
<dbReference type="VEuPathDB" id="FungiDB:T551_00232"/>
<dbReference type="eggNOG" id="KOG2154">
    <property type="taxonomic scope" value="Eukaryota"/>
</dbReference>
<dbReference type="EMBL" id="LFWA01000001">
    <property type="protein sequence ID" value="KTW32747.1"/>
    <property type="molecule type" value="Genomic_DNA"/>
</dbReference>
<dbReference type="STRING" id="1408657.A0A0W4ZWJ3"/>
<comment type="caution">
    <text evidence="3">The sequence shown here is derived from an EMBL/GenBank/DDBJ whole genome shotgun (WGS) entry which is preliminary data.</text>
</comment>
<dbReference type="GO" id="GO:0000472">
    <property type="term" value="P:endonucleolytic cleavage to generate mature 5'-end of SSU-rRNA from (SSU-rRNA, 5.8S rRNA, LSU-rRNA)"/>
    <property type="evidence" value="ECO:0007669"/>
    <property type="project" value="EnsemblFungi"/>
</dbReference>
<dbReference type="RefSeq" id="XP_018231439.1">
    <property type="nucleotide sequence ID" value="XM_018372499.1"/>
</dbReference>
<dbReference type="AlphaFoldDB" id="A0A0W4ZWJ3"/>
<dbReference type="InterPro" id="IPR027193">
    <property type="entry name" value="Noc4"/>
</dbReference>
<evidence type="ECO:0000313" key="3">
    <source>
        <dbReference type="EMBL" id="KTW32747.1"/>
    </source>
</evidence>
<organism evidence="3 4">
    <name type="scientific">Pneumocystis jirovecii (strain RU7)</name>
    <name type="common">Human pneumocystis pneumonia agent</name>
    <dbReference type="NCBI Taxonomy" id="1408657"/>
    <lineage>
        <taxon>Eukaryota</taxon>
        <taxon>Fungi</taxon>
        <taxon>Dikarya</taxon>
        <taxon>Ascomycota</taxon>
        <taxon>Taphrinomycotina</taxon>
        <taxon>Pneumocystomycetes</taxon>
        <taxon>Pneumocystaceae</taxon>
        <taxon>Pneumocystis</taxon>
    </lineage>
</organism>
<comment type="similarity">
    <text evidence="1">Belongs to the CBF/MAK21 family.</text>
</comment>
<gene>
    <name evidence="3" type="ORF">T551_00232</name>
</gene>
<reference evidence="4" key="1">
    <citation type="journal article" date="2016" name="Nat. Commun.">
        <title>Genome analysis of three Pneumocystis species reveals adaptation mechanisms to life exclusively in mammalian hosts.</title>
        <authorList>
            <person name="Ma L."/>
            <person name="Chen Z."/>
            <person name="Huang D.W."/>
            <person name="Kutty G."/>
            <person name="Ishihara M."/>
            <person name="Wang H."/>
            <person name="Abouelleil A."/>
            <person name="Bishop L."/>
            <person name="Davey E."/>
            <person name="Deng R."/>
            <person name="Deng X."/>
            <person name="Fan L."/>
            <person name="Fantoni G."/>
            <person name="Fitzgerald M."/>
            <person name="Gogineni E."/>
            <person name="Goldberg J.M."/>
            <person name="Handley G."/>
            <person name="Hu X."/>
            <person name="Huber C."/>
            <person name="Jiao X."/>
            <person name="Jones K."/>
            <person name="Levin J.Z."/>
            <person name="Liu Y."/>
            <person name="Macdonald P."/>
            <person name="Melnikov A."/>
            <person name="Raley C."/>
            <person name="Sassi M."/>
            <person name="Sherman B.T."/>
            <person name="Song X."/>
            <person name="Sykes S."/>
            <person name="Tran B."/>
            <person name="Walsh L."/>
            <person name="Xia Y."/>
            <person name="Yang J."/>
            <person name="Young S."/>
            <person name="Zeng Q."/>
            <person name="Zheng X."/>
            <person name="Stephens R."/>
            <person name="Nusbaum C."/>
            <person name="Birren B.W."/>
            <person name="Azadi P."/>
            <person name="Lempicki R.A."/>
            <person name="Cuomo C.A."/>
            <person name="Kovacs J.A."/>
        </authorList>
    </citation>
    <scope>NUCLEOTIDE SEQUENCE [LARGE SCALE GENOMIC DNA]</scope>
    <source>
        <strain evidence="4">RU7</strain>
    </source>
</reference>
<evidence type="ECO:0000256" key="1">
    <source>
        <dbReference type="ARBA" id="ARBA00007797"/>
    </source>
</evidence>
<sequence length="512" mass="59675">MDILLKNELSEKSLKNSKILALKEEIITSQKKDRITELIELCEDSSEETSLEAQYATYETFSCWFSSGILSKPKGVSVDSSEMSTYLWCREKYVNFSVKLLEKLSFTRLEQQGHAFTLLLRLIRDESTSENRGFVNDLYYRVLKSLLLNENAHVFFFHYIIKEYLNEYTDLQYYFYKNTCKLTKEVLECKNANSGLIEAYTTNLTILLVNMKTVLFEVKKLWVSSDSFIQNFRPLKQKHVFSNSWFTALQLPLKNYQYKLVLNIFHSNVLPFFSKPHLLMDFLTDSYNAGGSVSLLALNGLFYLMQEHNLDYPNFFTKLYALFDESLFYIRYRARFIKLVDLFLSSTHLPASIVASFVKRMSRLSLLANPGGIIMIIPFVYNLLKRHPTCIVLIHRPFIKSIFEDPFLEQELDPSKTRALDSSLWELATLVDHYHPIVSTLARIFSEQFTKPSYNLSDFLDYSYSNIIDLEMNCKMKKSPAIEYQSADSTFVSKEENNSIFASLWNLNDISI</sequence>
<dbReference type="Pfam" id="PF03914">
    <property type="entry name" value="CBF"/>
    <property type="match status" value="1"/>
</dbReference>
<dbReference type="PANTHER" id="PTHR12455">
    <property type="entry name" value="NUCLEOLAR COMPLEX PROTEIN 4"/>
    <property type="match status" value="1"/>
</dbReference>
<dbReference type="GO" id="GO:0000447">
    <property type="term" value="P:endonucleolytic cleavage in ITS1 to separate SSU-rRNA from 5.8S rRNA and LSU-rRNA from tricistronic rRNA transcript (SSU-rRNA, 5.8S rRNA, LSU-rRNA)"/>
    <property type="evidence" value="ECO:0007669"/>
    <property type="project" value="EnsemblFungi"/>
</dbReference>
<dbReference type="GO" id="GO:0005829">
    <property type="term" value="C:cytosol"/>
    <property type="evidence" value="ECO:0007669"/>
    <property type="project" value="EnsemblFungi"/>
</dbReference>
<dbReference type="PANTHER" id="PTHR12455:SF0">
    <property type="entry name" value="NUCLEOLAR COMPLEX PROTEIN 4 HOMOLOG"/>
    <property type="match status" value="1"/>
</dbReference>